<evidence type="ECO:0000256" key="2">
    <source>
        <dbReference type="ARBA" id="ARBA00022692"/>
    </source>
</evidence>
<dbReference type="AlphaFoldDB" id="A0A1M5RZ25"/>
<feature type="transmembrane region" description="Helical" evidence="5">
    <location>
        <begin position="31"/>
        <end position="50"/>
    </location>
</feature>
<dbReference type="InterPro" id="IPR006480">
    <property type="entry name" value="Phage_holin_4_1"/>
</dbReference>
<protein>
    <submittedName>
        <fullName evidence="6">Holin, Cph1 family</fullName>
    </submittedName>
</protein>
<evidence type="ECO:0000256" key="4">
    <source>
        <dbReference type="ARBA" id="ARBA00023136"/>
    </source>
</evidence>
<dbReference type="Pfam" id="PF05105">
    <property type="entry name" value="Phage_holin_4_1"/>
    <property type="match status" value="1"/>
</dbReference>
<accession>A0A1M5RZ25</accession>
<dbReference type="NCBIfam" id="TIGR01593">
    <property type="entry name" value="holin_tox_secr"/>
    <property type="match status" value="1"/>
</dbReference>
<dbReference type="Proteomes" id="UP000184389">
    <property type="component" value="Unassembled WGS sequence"/>
</dbReference>
<organism evidence="6 7">
    <name type="scientific">Sporanaerobacter acetigenes DSM 13106</name>
    <dbReference type="NCBI Taxonomy" id="1123281"/>
    <lineage>
        <taxon>Bacteria</taxon>
        <taxon>Bacillati</taxon>
        <taxon>Bacillota</taxon>
        <taxon>Tissierellia</taxon>
        <taxon>Tissierellales</taxon>
        <taxon>Sporanaerobacteraceae</taxon>
        <taxon>Sporanaerobacter</taxon>
    </lineage>
</organism>
<keyword evidence="7" id="KW-1185">Reference proteome</keyword>
<proteinExistence type="predicted"/>
<keyword evidence="3 5" id="KW-1133">Transmembrane helix</keyword>
<evidence type="ECO:0000256" key="1">
    <source>
        <dbReference type="ARBA" id="ARBA00004141"/>
    </source>
</evidence>
<dbReference type="RefSeq" id="WP_200796480.1">
    <property type="nucleotide sequence ID" value="NZ_FQXR01000002.1"/>
</dbReference>
<feature type="transmembrane region" description="Helical" evidence="5">
    <location>
        <begin position="7"/>
        <end position="25"/>
    </location>
</feature>
<gene>
    <name evidence="6" type="ORF">SAMN02745180_00018</name>
</gene>
<comment type="subcellular location">
    <subcellularLocation>
        <location evidence="1">Membrane</location>
        <topology evidence="1">Multi-pass membrane protein</topology>
    </subcellularLocation>
</comment>
<reference evidence="6 7" key="1">
    <citation type="submission" date="2016-11" db="EMBL/GenBank/DDBJ databases">
        <authorList>
            <person name="Jaros S."/>
            <person name="Januszkiewicz K."/>
            <person name="Wedrychowicz H."/>
        </authorList>
    </citation>
    <scope>NUCLEOTIDE SEQUENCE [LARGE SCALE GENOMIC DNA]</scope>
    <source>
        <strain evidence="6 7">DSM 13106</strain>
    </source>
</reference>
<evidence type="ECO:0000313" key="6">
    <source>
        <dbReference type="EMBL" id="SHH31298.1"/>
    </source>
</evidence>
<sequence>MENKTIFNSIFACIGTFLTYLFGGWDLAIQILISFMTIDYVTGVIVAYINKTVDSRVGFRGICRKLLIMVVLIVAVLLDRLFGQGWIFRTIVCYFFIANEGISILENVGKCGIPLPTKLMNKLVQLKEGGNTDE</sequence>
<evidence type="ECO:0000313" key="7">
    <source>
        <dbReference type="Proteomes" id="UP000184389"/>
    </source>
</evidence>
<name>A0A1M5RZ25_9FIRM</name>
<evidence type="ECO:0000256" key="5">
    <source>
        <dbReference type="SAM" id="Phobius"/>
    </source>
</evidence>
<evidence type="ECO:0000256" key="3">
    <source>
        <dbReference type="ARBA" id="ARBA00022989"/>
    </source>
</evidence>
<dbReference type="EMBL" id="FQXR01000002">
    <property type="protein sequence ID" value="SHH31298.1"/>
    <property type="molecule type" value="Genomic_DNA"/>
</dbReference>
<dbReference type="GO" id="GO:0016020">
    <property type="term" value="C:membrane"/>
    <property type="evidence" value="ECO:0007669"/>
    <property type="project" value="UniProtKB-SubCell"/>
</dbReference>
<feature type="transmembrane region" description="Helical" evidence="5">
    <location>
        <begin position="62"/>
        <end position="80"/>
    </location>
</feature>
<keyword evidence="2 5" id="KW-0812">Transmembrane</keyword>
<dbReference type="STRING" id="1123281.SAMN02745180_00018"/>
<keyword evidence="4 5" id="KW-0472">Membrane</keyword>